<dbReference type="PANTHER" id="PTHR38693:SF1">
    <property type="entry name" value="UBIQUINONE BIOSYNTHESIS ACCESSORY FACTOR UBIJ"/>
    <property type="match status" value="1"/>
</dbReference>
<dbReference type="OrthoDB" id="9796077at2"/>
<keyword evidence="4" id="KW-1185">Reference proteome</keyword>
<dbReference type="UniPathway" id="UPA00232"/>
<dbReference type="AlphaFoldDB" id="A0A1H7J6G7"/>
<dbReference type="STRING" id="1396821.SAMN05444515_104102"/>
<evidence type="ECO:0000259" key="2">
    <source>
        <dbReference type="Pfam" id="PF02036"/>
    </source>
</evidence>
<gene>
    <name evidence="1" type="primary">ubiJ</name>
    <name evidence="3" type="ORF">SAMN05444515_104102</name>
</gene>
<name>A0A1H7J6G7_9GAMM</name>
<dbReference type="EMBL" id="FOAA01000004">
    <property type="protein sequence ID" value="SEK70278.1"/>
    <property type="molecule type" value="Genomic_DNA"/>
</dbReference>
<feature type="domain" description="SCP2" evidence="2">
    <location>
        <begin position="16"/>
        <end position="111"/>
    </location>
</feature>
<dbReference type="Proteomes" id="UP000199256">
    <property type="component" value="Unassembled WGS sequence"/>
</dbReference>
<dbReference type="InterPro" id="IPR003033">
    <property type="entry name" value="SCP2_sterol-bd_dom"/>
</dbReference>
<keyword evidence="3" id="KW-0830">Ubiquinone</keyword>
<protein>
    <recommendedName>
        <fullName evidence="1">Ubiquinone biosynthesis accessory factor UbiJ</fullName>
    </recommendedName>
</protein>
<accession>A0A1H7J6G7</accession>
<dbReference type="SUPFAM" id="SSF55718">
    <property type="entry name" value="SCP-like"/>
    <property type="match status" value="1"/>
</dbReference>
<evidence type="ECO:0000256" key="1">
    <source>
        <dbReference type="HAMAP-Rule" id="MF_02215"/>
    </source>
</evidence>
<dbReference type="Pfam" id="PF02036">
    <property type="entry name" value="SCP2"/>
    <property type="match status" value="1"/>
</dbReference>
<evidence type="ECO:0000313" key="3">
    <source>
        <dbReference type="EMBL" id="SEK70278.1"/>
    </source>
</evidence>
<reference evidence="4" key="1">
    <citation type="submission" date="2016-10" db="EMBL/GenBank/DDBJ databases">
        <authorList>
            <person name="Varghese N."/>
            <person name="Submissions S."/>
        </authorList>
    </citation>
    <scope>NUCLEOTIDE SEQUENCE [LARGE SCALE GENOMIC DNA]</scope>
    <source>
        <strain evidence="4">DSM 241</strain>
    </source>
</reference>
<sequence length="206" mass="22662">MTIAPTPVTALLEGAINQYLSMDPGSRQRLAALKGGVVALHVSGVGVTLYFVPGEETLQVSGQFDGDPDAHIAGTPLALAGLLASEPTARMPESVTLVGDVELARHFNDLLRRVDLDWEELLSRFTGDLFAHRAGEAFREFESWLQRARESFRGDVAEYLQEETQTLPARAQVEAFMDGVDGLRSDADRLEARIQRLEQARDRARS</sequence>
<comment type="pathway">
    <text evidence="1">Cofactor biosynthesis; ubiquinone biosynthesis.</text>
</comment>
<organism evidence="3 4">
    <name type="scientific">Ectothiorhodospira marina</name>
    <dbReference type="NCBI Taxonomy" id="1396821"/>
    <lineage>
        <taxon>Bacteria</taxon>
        <taxon>Pseudomonadati</taxon>
        <taxon>Pseudomonadota</taxon>
        <taxon>Gammaproteobacteria</taxon>
        <taxon>Chromatiales</taxon>
        <taxon>Ectothiorhodospiraceae</taxon>
        <taxon>Ectothiorhodospira</taxon>
    </lineage>
</organism>
<proteinExistence type="inferred from homology"/>
<keyword evidence="1" id="KW-0831">Ubiquinone biosynthesis</keyword>
<dbReference type="InterPro" id="IPR036527">
    <property type="entry name" value="SCP2_sterol-bd_dom_sf"/>
</dbReference>
<comment type="similarity">
    <text evidence="1">Belongs to the UbiJ family.</text>
</comment>
<dbReference type="HAMAP" id="MF_02215">
    <property type="entry name" value="UbiJ"/>
    <property type="match status" value="1"/>
</dbReference>
<comment type="subcellular location">
    <subcellularLocation>
        <location evidence="1">Cytoplasm</location>
    </subcellularLocation>
</comment>
<keyword evidence="1" id="KW-0963">Cytoplasm</keyword>
<dbReference type="GO" id="GO:0005737">
    <property type="term" value="C:cytoplasm"/>
    <property type="evidence" value="ECO:0007669"/>
    <property type="project" value="UniProtKB-SubCell"/>
</dbReference>
<dbReference type="PANTHER" id="PTHR38693">
    <property type="entry name" value="UBIQUINONE BIOSYNTHESIS PROTEIN UBIJ"/>
    <property type="match status" value="1"/>
</dbReference>
<evidence type="ECO:0000313" key="4">
    <source>
        <dbReference type="Proteomes" id="UP000199256"/>
    </source>
</evidence>
<comment type="function">
    <text evidence="1">Required for ubiquinone (coenzyme Q) biosynthesis. Binds hydrophobic ubiquinone biosynthetic intermediates via its SCP2 domain and is essential for the stability of the Ubi complex. May constitute a docking platform where Ubi enzymes assemble and access their SCP2-bound polyprenyl substrates.</text>
</comment>
<dbReference type="GO" id="GO:0006744">
    <property type="term" value="P:ubiquinone biosynthetic process"/>
    <property type="evidence" value="ECO:0007669"/>
    <property type="project" value="UniProtKB-UniRule"/>
</dbReference>
<dbReference type="InterPro" id="IPR038989">
    <property type="entry name" value="UbiJ"/>
</dbReference>
<dbReference type="RefSeq" id="WP_090251861.1">
    <property type="nucleotide sequence ID" value="NZ_FOAA01000004.1"/>
</dbReference>